<evidence type="ECO:0000313" key="8">
    <source>
        <dbReference type="Proteomes" id="UP000007239"/>
    </source>
</evidence>
<accession>F6BIL2</accession>
<organism evidence="7 8">
    <name type="scientific">Thermoanaerobacterium xylanolyticum (strain ATCC 49914 / DSM 7097 / LX-11)</name>
    <dbReference type="NCBI Taxonomy" id="858215"/>
    <lineage>
        <taxon>Bacteria</taxon>
        <taxon>Bacillati</taxon>
        <taxon>Bacillota</taxon>
        <taxon>Clostridia</taxon>
        <taxon>Thermoanaerobacterales</taxon>
        <taxon>Thermoanaerobacteraceae</taxon>
        <taxon>Thermoanaerobacterium</taxon>
    </lineage>
</organism>
<evidence type="ECO:0000256" key="1">
    <source>
        <dbReference type="ARBA" id="ARBA00022755"/>
    </source>
</evidence>
<comment type="catalytic activity">
    <reaction evidence="3 4">
        <text>5-carboxyamino-1-(5-phospho-D-ribosyl)imidazole + H(+) = 5-amino-1-(5-phospho-D-ribosyl)imidazole-4-carboxylate</text>
        <dbReference type="Rhea" id="RHEA:13193"/>
        <dbReference type="ChEBI" id="CHEBI:15378"/>
        <dbReference type="ChEBI" id="CHEBI:58730"/>
        <dbReference type="ChEBI" id="CHEBI:77657"/>
        <dbReference type="EC" id="5.4.99.18"/>
    </reaction>
</comment>
<dbReference type="eggNOG" id="COG0041">
    <property type="taxonomic scope" value="Bacteria"/>
</dbReference>
<dbReference type="PIRSF" id="PIRSF001338">
    <property type="entry name" value="AIR_carboxylase"/>
    <property type="match status" value="1"/>
</dbReference>
<keyword evidence="1 3" id="KW-0658">Purine biosynthesis</keyword>
<evidence type="ECO:0000259" key="6">
    <source>
        <dbReference type="SMART" id="SM01001"/>
    </source>
</evidence>
<evidence type="ECO:0000256" key="2">
    <source>
        <dbReference type="ARBA" id="ARBA00023235"/>
    </source>
</evidence>
<dbReference type="EC" id="5.4.99.18" evidence="3 4"/>
<evidence type="ECO:0000256" key="5">
    <source>
        <dbReference type="PIRSR" id="PIRSR001338-1"/>
    </source>
</evidence>
<dbReference type="InterPro" id="IPR024694">
    <property type="entry name" value="PurE_prokaryotes"/>
</dbReference>
<dbReference type="Pfam" id="PF00731">
    <property type="entry name" value="AIRC"/>
    <property type="match status" value="1"/>
</dbReference>
<dbReference type="Gene3D" id="3.40.50.1970">
    <property type="match status" value="1"/>
</dbReference>
<evidence type="ECO:0000313" key="7">
    <source>
        <dbReference type="EMBL" id="AEF16756.1"/>
    </source>
</evidence>
<dbReference type="GO" id="GO:0034023">
    <property type="term" value="F:5-(carboxyamino)imidazole ribonucleotide mutase activity"/>
    <property type="evidence" value="ECO:0007669"/>
    <property type="project" value="UniProtKB-UniRule"/>
</dbReference>
<feature type="binding site" evidence="3 5">
    <location>
        <position position="13"/>
    </location>
    <ligand>
        <name>substrate</name>
    </ligand>
</feature>
<keyword evidence="8" id="KW-1185">Reference proteome</keyword>
<comment type="function">
    <text evidence="3 4">Catalyzes the conversion of N5-carboxyaminoimidazole ribonucleotide (N5-CAIR) to 4-carboxy-5-aminoimidazole ribonucleotide (CAIR).</text>
</comment>
<feature type="binding site" evidence="3 5">
    <location>
        <position position="10"/>
    </location>
    <ligand>
        <name>substrate</name>
    </ligand>
</feature>
<dbReference type="SUPFAM" id="SSF52255">
    <property type="entry name" value="N5-CAIR mutase (phosphoribosylaminoimidazole carboxylase, PurE)"/>
    <property type="match status" value="1"/>
</dbReference>
<dbReference type="HAMAP" id="MF_01929">
    <property type="entry name" value="PurE_classI"/>
    <property type="match status" value="1"/>
</dbReference>
<gene>
    <name evidence="3" type="primary">purE</name>
    <name evidence="7" type="ordered locus">Thexy_0709</name>
</gene>
<dbReference type="EMBL" id="CP002739">
    <property type="protein sequence ID" value="AEF16756.1"/>
    <property type="molecule type" value="Genomic_DNA"/>
</dbReference>
<sequence length="163" mass="17371">MAKVAVVMGSDSDFPLMKKALDVFKQFGIDYDVRVISAHRTPDVAHDFAKNAAYRGYEVIIAAAGKAAHLAGVMASMTPLPVIGVPVKSSTLDGLDSLLSTVQMPQGIPVATVAIDGAYNAALLAVEILGVKYPEIMGKVVEYKKNLAEEVIEKDKKLQGEIL</sequence>
<dbReference type="InterPro" id="IPR000031">
    <property type="entry name" value="PurE_dom"/>
</dbReference>
<dbReference type="GO" id="GO:0006189">
    <property type="term" value="P:'de novo' IMP biosynthetic process"/>
    <property type="evidence" value="ECO:0007669"/>
    <property type="project" value="UniProtKB-UniRule"/>
</dbReference>
<dbReference type="HOGENOM" id="CLU_094982_2_0_9"/>
<name>F6BIL2_THEXL</name>
<protein>
    <recommendedName>
        <fullName evidence="3 4">N5-carboxyaminoimidazole ribonucleotide mutase</fullName>
        <shortName evidence="3 4">N5-CAIR mutase</shortName>
        <ecNumber evidence="3 4">5.4.99.18</ecNumber>
    </recommendedName>
    <alternativeName>
        <fullName evidence="3">5-(carboxyamino)imidazole ribonucleotide mutase</fullName>
    </alternativeName>
</protein>
<dbReference type="KEGG" id="txy:Thexy_0709"/>
<dbReference type="RefSeq" id="WP_013787504.1">
    <property type="nucleotide sequence ID" value="NC_015555.1"/>
</dbReference>
<dbReference type="NCBIfam" id="TIGR01162">
    <property type="entry name" value="purE"/>
    <property type="match status" value="1"/>
</dbReference>
<dbReference type="AlphaFoldDB" id="F6BIL2"/>
<dbReference type="InterPro" id="IPR033747">
    <property type="entry name" value="PurE_ClassI"/>
</dbReference>
<reference evidence="7" key="1">
    <citation type="submission" date="2011-05" db="EMBL/GenBank/DDBJ databases">
        <title>Complete sequence of Thermoanaerobacterium xylanolyticum LX-11.</title>
        <authorList>
            <consortium name="US DOE Joint Genome Institute"/>
            <person name="Lucas S."/>
            <person name="Han J."/>
            <person name="Lapidus A."/>
            <person name="Cheng J.-F."/>
            <person name="Goodwin L."/>
            <person name="Pitluck S."/>
            <person name="Peters L."/>
            <person name="Mikhailova N."/>
            <person name="Lu M."/>
            <person name="Han C."/>
            <person name="Tapia R."/>
            <person name="Land M."/>
            <person name="Hauser L."/>
            <person name="Kyrpides N."/>
            <person name="Ivanova N."/>
            <person name="Pagani I."/>
            <person name="Hemme C."/>
            <person name="Woyke T."/>
        </authorList>
    </citation>
    <scope>NUCLEOTIDE SEQUENCE</scope>
    <source>
        <strain evidence="7">LX-11</strain>
    </source>
</reference>
<dbReference type="PANTHER" id="PTHR23046">
    <property type="entry name" value="PHOSPHORIBOSYLAMINOIMIDAZOLE CARBOXYLASE CATALYTIC SUBUNIT"/>
    <property type="match status" value="1"/>
</dbReference>
<comment type="pathway">
    <text evidence="3 4">Purine metabolism; IMP biosynthesis via de novo pathway; 5-amino-1-(5-phospho-D-ribosyl)imidazole-4-carboxylate from 5-amino-1-(5-phospho-D-ribosyl)imidazole (N5-CAIR route): step 2/2.</text>
</comment>
<dbReference type="Proteomes" id="UP000007239">
    <property type="component" value="Chromosome"/>
</dbReference>
<keyword evidence="2 3" id="KW-0413">Isomerase</keyword>
<dbReference type="SMART" id="SM01001">
    <property type="entry name" value="AIRC"/>
    <property type="match status" value="1"/>
</dbReference>
<proteinExistence type="inferred from homology"/>
<evidence type="ECO:0000256" key="3">
    <source>
        <dbReference type="HAMAP-Rule" id="MF_01929"/>
    </source>
</evidence>
<comment type="similarity">
    <text evidence="3">Belongs to the AIR carboxylase family. Class I subfamily.</text>
</comment>
<feature type="domain" description="PurE" evidence="6">
    <location>
        <begin position="2"/>
        <end position="151"/>
    </location>
</feature>
<dbReference type="STRING" id="858215.Thexy_0709"/>
<dbReference type="UniPathway" id="UPA00074">
    <property type="reaction ID" value="UER00943"/>
</dbReference>
<feature type="binding site" evidence="3 5">
    <location>
        <position position="40"/>
    </location>
    <ligand>
        <name>substrate</name>
    </ligand>
</feature>
<dbReference type="PANTHER" id="PTHR23046:SF2">
    <property type="entry name" value="PHOSPHORIBOSYLAMINOIMIDAZOLE CARBOXYLASE"/>
    <property type="match status" value="1"/>
</dbReference>
<evidence type="ECO:0000256" key="4">
    <source>
        <dbReference type="PIRNR" id="PIRNR001338"/>
    </source>
</evidence>